<name>G8GJG4_ECOLX</name>
<evidence type="ECO:0000313" key="3">
    <source>
        <dbReference type="EMBL" id="AET11974.1"/>
    </source>
</evidence>
<evidence type="ECO:0000313" key="2">
    <source>
        <dbReference type="EMBL" id="AET11960.1"/>
    </source>
</evidence>
<accession>G8GJG4</accession>
<evidence type="ECO:0000313" key="1">
    <source>
        <dbReference type="EMBL" id="AET11947.1"/>
    </source>
</evidence>
<sequence length="51" mass="5547">MVQFCIGFPAPSFSTPDICTAAIPSPQKSPPEPAGCHNAVLLIRIYNRHPR</sequence>
<dbReference type="EMBL" id="JN159729">
    <property type="protein sequence ID" value="AET11974.1"/>
    <property type="molecule type" value="Genomic_DNA"/>
</dbReference>
<dbReference type="EMBL" id="JN159727">
    <property type="protein sequence ID" value="AET11947.1"/>
    <property type="molecule type" value="Genomic_DNA"/>
</dbReference>
<dbReference type="EMBL" id="JN159730">
    <property type="protein sequence ID" value="AET11986.1"/>
    <property type="molecule type" value="Genomic_DNA"/>
</dbReference>
<dbReference type="AlphaFoldDB" id="G8GJG4"/>
<protein>
    <submittedName>
        <fullName evidence="1">Uncharacterized protein</fullName>
    </submittedName>
</protein>
<reference evidence="1" key="1">
    <citation type="journal article" date="2011" name="Appl. Environ. Microbiol.">
        <title>Genetic Background and Mobility of Variants of the Gene nleA in Attaching and Effacing Escherichia coli.</title>
        <authorList>
            <person name="Creuzburg K."/>
            <person name="Heeren S."/>
            <person name="Lis C.M."/>
            <person name="Kranz M."/>
            <person name="Hensel M."/>
            <person name="Schmidt H."/>
        </authorList>
    </citation>
    <scope>NUCLEOTIDE SEQUENCE</scope>
    <source>
        <strain evidence="1">4557/99</strain>
        <strain evidence="2">CB6242</strain>
        <strain evidence="4">CB6403</strain>
        <strain evidence="3">CB8745</strain>
    </source>
</reference>
<dbReference type="EMBL" id="JN159728">
    <property type="protein sequence ID" value="AET11960.1"/>
    <property type="molecule type" value="Genomic_DNA"/>
</dbReference>
<evidence type="ECO:0000313" key="4">
    <source>
        <dbReference type="EMBL" id="AET11986.1"/>
    </source>
</evidence>
<proteinExistence type="predicted"/>
<organism evidence="1">
    <name type="scientific">Escherichia coli</name>
    <dbReference type="NCBI Taxonomy" id="562"/>
    <lineage>
        <taxon>Bacteria</taxon>
        <taxon>Pseudomonadati</taxon>
        <taxon>Pseudomonadota</taxon>
        <taxon>Gammaproteobacteria</taxon>
        <taxon>Enterobacterales</taxon>
        <taxon>Enterobacteriaceae</taxon>
        <taxon>Escherichia</taxon>
    </lineage>
</organism>